<protein>
    <recommendedName>
        <fullName evidence="5">DUF5683 domain-containing protein</fullName>
    </recommendedName>
</protein>
<feature type="transmembrane region" description="Helical" evidence="2">
    <location>
        <begin position="261"/>
        <end position="283"/>
    </location>
</feature>
<keyword evidence="2" id="KW-0472">Membrane</keyword>
<evidence type="ECO:0000256" key="2">
    <source>
        <dbReference type="SAM" id="Phobius"/>
    </source>
</evidence>
<feature type="region of interest" description="Disordered" evidence="1">
    <location>
        <begin position="56"/>
        <end position="85"/>
    </location>
</feature>
<evidence type="ECO:0008006" key="5">
    <source>
        <dbReference type="Google" id="ProtNLM"/>
    </source>
</evidence>
<proteinExistence type="predicted"/>
<dbReference type="Proteomes" id="UP001333102">
    <property type="component" value="Chromosome"/>
</dbReference>
<dbReference type="RefSeq" id="WP_324668059.1">
    <property type="nucleotide sequence ID" value="NZ_CP141614.1"/>
</dbReference>
<keyword evidence="2" id="KW-0812">Transmembrane</keyword>
<organism evidence="3 4">
    <name type="scientific">Geochorda subterranea</name>
    <dbReference type="NCBI Taxonomy" id="3109564"/>
    <lineage>
        <taxon>Bacteria</taxon>
        <taxon>Bacillati</taxon>
        <taxon>Bacillota</taxon>
        <taxon>Limnochordia</taxon>
        <taxon>Limnochordales</taxon>
        <taxon>Geochordaceae</taxon>
        <taxon>Geochorda</taxon>
    </lineage>
</organism>
<feature type="transmembrane region" description="Helical" evidence="2">
    <location>
        <begin position="229"/>
        <end position="249"/>
    </location>
</feature>
<evidence type="ECO:0000313" key="4">
    <source>
        <dbReference type="Proteomes" id="UP001333102"/>
    </source>
</evidence>
<evidence type="ECO:0000313" key="3">
    <source>
        <dbReference type="EMBL" id="WRP13803.1"/>
    </source>
</evidence>
<keyword evidence="2" id="KW-1133">Transmembrane helix</keyword>
<accession>A0ABZ1BMK2</accession>
<gene>
    <name evidence="3" type="ORF">VLY81_10200</name>
</gene>
<reference evidence="4" key="1">
    <citation type="submission" date="2023-12" db="EMBL/GenBank/DDBJ databases">
        <title>Novel isolates from deep terrestrial aquifers shed light on the physiology and ecology of the class Limnochordia.</title>
        <authorList>
            <person name="Karnachuk O.V."/>
            <person name="Lukina A.P."/>
            <person name="Avakyan M.R."/>
            <person name="Kadnikov V."/>
            <person name="Begmatov S."/>
            <person name="Beletsky A.V."/>
            <person name="Mardanov A.V."/>
            <person name="Ravin N.V."/>
        </authorList>
    </citation>
    <scope>NUCLEOTIDE SEQUENCE [LARGE SCALE GENOMIC DNA]</scope>
    <source>
        <strain evidence="4">LN</strain>
    </source>
</reference>
<dbReference type="EMBL" id="CP141614">
    <property type="protein sequence ID" value="WRP13803.1"/>
    <property type="molecule type" value="Genomic_DNA"/>
</dbReference>
<keyword evidence="4" id="KW-1185">Reference proteome</keyword>
<name>A0ABZ1BMK2_9FIRM</name>
<sequence>MNGARTGPALARERSRHEAFRELLAALHKEAEWRPPQGVAIQLYGKLDPGLKALRQGDEDDSERLAGGSRVSGDKTHRPPGIRSSRSSLCLGMGGVAMNKAIVAALLGVALWVGSTGPAFAQATANGLDSTALVHRLLEAYRQEQGHFTLGLDILTIGSIRKDRALGYPRSAIGANLGLGVTWRNYSLPSELEVQAAAERVATRYAQLGLDLTWDEYRREVRRALDRSWFRYFGVNTMALIIPAVEFGWTYDTAGVSGTGAGIDVGVLWGLSTLLFPAPYVGVTYSF</sequence>
<evidence type="ECO:0000256" key="1">
    <source>
        <dbReference type="SAM" id="MobiDB-lite"/>
    </source>
</evidence>